<reference evidence="1 2" key="1">
    <citation type="submission" date="2018-09" db="EMBL/GenBank/DDBJ databases">
        <authorList>
            <person name="Tagini F."/>
        </authorList>
    </citation>
    <scope>NUCLEOTIDE SEQUENCE [LARGE SCALE GENOMIC DNA]</scope>
    <source>
        <strain evidence="1 2">MK136</strain>
    </source>
</reference>
<evidence type="ECO:0000313" key="1">
    <source>
        <dbReference type="EMBL" id="VBA39723.1"/>
    </source>
</evidence>
<dbReference type="AlphaFoldDB" id="A0A498Q4X2"/>
<proteinExistence type="predicted"/>
<sequence length="58" mass="6450">MNKATESQMRSTIPRVLFYGRLVAIHGISQNGRRYWPIAHQGRGVSATRVVIDIAAAQ</sequence>
<organism evidence="1 2">
    <name type="scientific">Mycobacterium attenuatum</name>
    <dbReference type="NCBI Taxonomy" id="2341086"/>
    <lineage>
        <taxon>Bacteria</taxon>
        <taxon>Bacillati</taxon>
        <taxon>Actinomycetota</taxon>
        <taxon>Actinomycetes</taxon>
        <taxon>Mycobacteriales</taxon>
        <taxon>Mycobacteriaceae</taxon>
        <taxon>Mycobacterium</taxon>
    </lineage>
</organism>
<gene>
    <name evidence="1" type="ORF">LAUMK136_03127</name>
</gene>
<dbReference type="EMBL" id="UPHP01000075">
    <property type="protein sequence ID" value="VBA39723.1"/>
    <property type="molecule type" value="Genomic_DNA"/>
</dbReference>
<name>A0A498Q4X2_9MYCO</name>
<evidence type="ECO:0000313" key="2">
    <source>
        <dbReference type="Proteomes" id="UP000273307"/>
    </source>
</evidence>
<dbReference type="Proteomes" id="UP000273307">
    <property type="component" value="Unassembled WGS sequence"/>
</dbReference>
<keyword evidence="2" id="KW-1185">Reference proteome</keyword>
<accession>A0A498Q4X2</accession>
<protein>
    <submittedName>
        <fullName evidence="1">Uncharacterized protein</fullName>
    </submittedName>
</protein>